<dbReference type="CDD" id="cd00371">
    <property type="entry name" value="HMA"/>
    <property type="match status" value="1"/>
</dbReference>
<dbReference type="PROSITE" id="PS50846">
    <property type="entry name" value="HMA_2"/>
    <property type="match status" value="1"/>
</dbReference>
<dbReference type="KEGG" id="pmul:DR93_753"/>
<sequence>MKNILGLFLFLFSLFNLSYAATPSLNPDEKQVSIQIKEMTCQLCVYLVNKELREIEGVMSTKANFKDRVVNIVAKQSVDNQHFIDAIHKLKYTPEILNQHP</sequence>
<dbReference type="Proteomes" id="UP001182304">
    <property type="component" value="Unassembled WGS sequence"/>
</dbReference>
<accession>A0A1E3XJ04</accession>
<dbReference type="EMBL" id="PPVL01000008">
    <property type="protein sequence ID" value="NNI79565.1"/>
    <property type="molecule type" value="Genomic_DNA"/>
</dbReference>
<dbReference type="SUPFAM" id="SSF55008">
    <property type="entry name" value="HMA, heavy metal-associated domain"/>
    <property type="match status" value="1"/>
</dbReference>
<dbReference type="EMBL" id="JANIEN010000011">
    <property type="protein sequence ID" value="MDT3452915.1"/>
    <property type="molecule type" value="Genomic_DNA"/>
</dbReference>
<proteinExistence type="predicted"/>
<dbReference type="OMA" id="FYIKEMT"/>
<feature type="domain" description="HMA" evidence="2">
    <location>
        <begin position="30"/>
        <end position="95"/>
    </location>
</feature>
<dbReference type="GO" id="GO:0046872">
    <property type="term" value="F:metal ion binding"/>
    <property type="evidence" value="ECO:0007669"/>
    <property type="project" value="InterPro"/>
</dbReference>
<feature type="chain" id="PRO_5015063796" evidence="1">
    <location>
        <begin position="21"/>
        <end position="101"/>
    </location>
</feature>
<dbReference type="InterPro" id="IPR006121">
    <property type="entry name" value="HMA_dom"/>
</dbReference>
<evidence type="ECO:0000313" key="4">
    <source>
        <dbReference type="EMBL" id="NNI79565.1"/>
    </source>
</evidence>
<organism evidence="4 5">
    <name type="scientific">Pasteurella multocida</name>
    <dbReference type="NCBI Taxonomy" id="747"/>
    <lineage>
        <taxon>Bacteria</taxon>
        <taxon>Pseudomonadati</taxon>
        <taxon>Pseudomonadota</taxon>
        <taxon>Gammaproteobacteria</taxon>
        <taxon>Pasteurellales</taxon>
        <taxon>Pasteurellaceae</taxon>
        <taxon>Pasteurella</taxon>
    </lineage>
</organism>
<dbReference type="RefSeq" id="WP_005723677.1">
    <property type="nucleotide sequence ID" value="NZ_AP025519.1"/>
</dbReference>
<feature type="signal peptide" evidence="1">
    <location>
        <begin position="1"/>
        <end position="20"/>
    </location>
</feature>
<keyword evidence="1" id="KW-0732">Signal</keyword>
<reference evidence="4 5" key="1">
    <citation type="journal article" date="2018" name="Front. Microbiol.">
        <title>Genetic and Phylogenetic Characteristics of Pasteurella multocida Isolates From Different Host Species.</title>
        <authorList>
            <person name="Peng Z."/>
            <person name="Liang W."/>
            <person name="Wang F."/>
            <person name="Xu Z."/>
            <person name="Xie Z."/>
            <person name="Lian Z."/>
            <person name="Hua L."/>
            <person name="Zhou R."/>
            <person name="Chen H."/>
            <person name="Wu B."/>
        </authorList>
    </citation>
    <scope>NUCLEOTIDE SEQUENCE [LARGE SCALE GENOMIC DNA]</scope>
    <source>
        <strain evidence="4 5">HNA06</strain>
    </source>
</reference>
<dbReference type="Pfam" id="PF00403">
    <property type="entry name" value="HMA"/>
    <property type="match status" value="1"/>
</dbReference>
<reference evidence="3" key="2">
    <citation type="submission" date="2022-07" db="EMBL/GenBank/DDBJ databases">
        <title>Sequence of Pasteurella multocoda 17BRD-035.</title>
        <authorList>
            <person name="Roy Chowdhury P."/>
            <person name="Alhamami T."/>
            <person name="Trott D.J."/>
            <person name="Djordvevic S.P."/>
        </authorList>
    </citation>
    <scope>NUCLEOTIDE SEQUENCE</scope>
    <source>
        <strain evidence="3">17BRD-035</strain>
    </source>
</reference>
<evidence type="ECO:0000313" key="3">
    <source>
        <dbReference type="EMBL" id="MDT3452915.1"/>
    </source>
</evidence>
<evidence type="ECO:0000259" key="2">
    <source>
        <dbReference type="PROSITE" id="PS50846"/>
    </source>
</evidence>
<protein>
    <submittedName>
        <fullName evidence="4">Copper chaperone</fullName>
    </submittedName>
    <submittedName>
        <fullName evidence="3">Heavy-metal-associated domain-containing protein</fullName>
    </submittedName>
</protein>
<evidence type="ECO:0000256" key="1">
    <source>
        <dbReference type="SAM" id="SignalP"/>
    </source>
</evidence>
<comment type="caution">
    <text evidence="4">The sequence shown here is derived from an EMBL/GenBank/DDBJ whole genome shotgun (WGS) entry which is preliminary data.</text>
</comment>
<gene>
    <name evidence="4" type="ORF">C2800_09070</name>
    <name evidence="3" type="ORF">NQF69_09035</name>
</gene>
<dbReference type="AlphaFoldDB" id="A0A1E3XJ04"/>
<dbReference type="Gene3D" id="3.30.70.100">
    <property type="match status" value="1"/>
</dbReference>
<evidence type="ECO:0000313" key="5">
    <source>
        <dbReference type="Proteomes" id="UP000540079"/>
    </source>
</evidence>
<dbReference type="InterPro" id="IPR036163">
    <property type="entry name" value="HMA_dom_sf"/>
</dbReference>
<name>A0A1E3XJ04_PASMD</name>
<dbReference type="Proteomes" id="UP000540079">
    <property type="component" value="Unassembled WGS sequence"/>
</dbReference>